<keyword evidence="5" id="KW-0653">Protein transport</keyword>
<keyword evidence="6" id="KW-0333">Golgi apparatus</keyword>
<dbReference type="Pfam" id="PF20655">
    <property type="entry name" value="Vps52_C"/>
    <property type="match status" value="1"/>
</dbReference>
<feature type="domain" description="Vps52 C-terminal" evidence="9">
    <location>
        <begin position="230"/>
        <end position="556"/>
    </location>
</feature>
<dbReference type="PANTHER" id="PTHR14190:SF7">
    <property type="entry name" value="VACUOLAR PROTEIN SORTING-ASSOCIATED PROTEIN 52 HOMOLOG"/>
    <property type="match status" value="1"/>
</dbReference>
<evidence type="ECO:0000313" key="11">
    <source>
        <dbReference type="Proteomes" id="UP001158576"/>
    </source>
</evidence>
<accession>A0ABN7SB74</accession>
<name>A0ABN7SB74_OIKDI</name>
<dbReference type="EMBL" id="OU015569">
    <property type="protein sequence ID" value="CAG5097102.1"/>
    <property type="molecule type" value="Genomic_DNA"/>
</dbReference>
<reference evidence="10 11" key="1">
    <citation type="submission" date="2021-04" db="EMBL/GenBank/DDBJ databases">
        <authorList>
            <person name="Bliznina A."/>
        </authorList>
    </citation>
    <scope>NUCLEOTIDE SEQUENCE [LARGE SCALE GENOMIC DNA]</scope>
</reference>
<evidence type="ECO:0000256" key="7">
    <source>
        <dbReference type="SAM" id="Coils"/>
    </source>
</evidence>
<gene>
    <name evidence="10" type="ORF">OKIOD_LOCUS6491</name>
</gene>
<dbReference type="PANTHER" id="PTHR14190">
    <property type="entry name" value="SUPPRESSOR OF ACTIN MUTATIONS 2/VACUOLAR PROTEIN SORTING 52"/>
    <property type="match status" value="1"/>
</dbReference>
<evidence type="ECO:0000259" key="8">
    <source>
        <dbReference type="Pfam" id="PF04129"/>
    </source>
</evidence>
<feature type="coiled-coil region" evidence="7">
    <location>
        <begin position="63"/>
        <end position="90"/>
    </location>
</feature>
<protein>
    <recommendedName>
        <fullName evidence="3">Vacuolar protein sorting-associated protein 52 homolog</fullName>
    </recommendedName>
</protein>
<evidence type="ECO:0000259" key="9">
    <source>
        <dbReference type="Pfam" id="PF20655"/>
    </source>
</evidence>
<dbReference type="InterPro" id="IPR048361">
    <property type="entry name" value="Vps52_C"/>
</dbReference>
<evidence type="ECO:0000313" key="10">
    <source>
        <dbReference type="EMBL" id="CAG5097102.1"/>
    </source>
</evidence>
<evidence type="ECO:0000256" key="2">
    <source>
        <dbReference type="ARBA" id="ARBA00008180"/>
    </source>
</evidence>
<dbReference type="InterPro" id="IPR048319">
    <property type="entry name" value="Vps52_CC"/>
</dbReference>
<dbReference type="SUPFAM" id="SSF74788">
    <property type="entry name" value="Cullin repeat-like"/>
    <property type="match status" value="1"/>
</dbReference>
<dbReference type="Pfam" id="PF04129">
    <property type="entry name" value="Vps52_CC"/>
    <property type="match status" value="1"/>
</dbReference>
<evidence type="ECO:0000256" key="6">
    <source>
        <dbReference type="ARBA" id="ARBA00023034"/>
    </source>
</evidence>
<keyword evidence="4" id="KW-0813">Transport</keyword>
<keyword evidence="11" id="KW-1185">Reference proteome</keyword>
<comment type="subcellular location">
    <subcellularLocation>
        <location evidence="1">Golgi apparatus</location>
        <location evidence="1">trans-Golgi network</location>
    </subcellularLocation>
</comment>
<evidence type="ECO:0000256" key="5">
    <source>
        <dbReference type="ARBA" id="ARBA00022927"/>
    </source>
</evidence>
<proteinExistence type="inferred from homology"/>
<dbReference type="InterPro" id="IPR007258">
    <property type="entry name" value="Vps52"/>
</dbReference>
<evidence type="ECO:0000256" key="1">
    <source>
        <dbReference type="ARBA" id="ARBA00004601"/>
    </source>
</evidence>
<feature type="domain" description="Vps52 coiled-coil" evidence="8">
    <location>
        <begin position="42"/>
        <end position="213"/>
    </location>
</feature>
<dbReference type="Proteomes" id="UP001158576">
    <property type="component" value="Chromosome XSR"/>
</dbReference>
<keyword evidence="7" id="KW-0175">Coiled coil</keyword>
<evidence type="ECO:0000256" key="3">
    <source>
        <dbReference type="ARBA" id="ARBA00017083"/>
    </source>
</evidence>
<organism evidence="10 11">
    <name type="scientific">Oikopleura dioica</name>
    <name type="common">Tunicate</name>
    <dbReference type="NCBI Taxonomy" id="34765"/>
    <lineage>
        <taxon>Eukaryota</taxon>
        <taxon>Metazoa</taxon>
        <taxon>Chordata</taxon>
        <taxon>Tunicata</taxon>
        <taxon>Appendicularia</taxon>
        <taxon>Copelata</taxon>
        <taxon>Oikopleuridae</taxon>
        <taxon>Oikopleura</taxon>
    </lineage>
</organism>
<sequence length="669" mass="77394">MKNISESTIISKALEQGQDLREFSAELNKKLLEKENESIGDFLNNTEEALDLHMRVEKCDAILEQVENMLTGFQENLGGLSREIRHLQDQSTSMGIKLGNRKSVRHYLSQMVDELVVPEEMISIICSGNLADQSYMEQLHQLQRKIKFAREQSFHDTKACSDVHQVIENLRVKAAFRIRSFLLDKVYQFRKPLANYHIPQNAMLRFRFFYEFILANERPTAQEIKDQYLETVSKIYYSYFRSYLQRLMKLKFSETANRSDLIGVVSRPSASKFSGMSLTKAFGSMLQSSSNGLKHKETVFTLGNRKAVIESELEATIIVPHAERIQDQSHSFESLFRSIHFALLDCACREYLFIMDFFLPSASVREEMFQFIFQTTLQSLITHLEGFLVDCWDSIAIFLCIHIILRYQVTAHEREVPVLDSFYKTILDLLWPRMIEIVNANVASIRSCEVDKLGKIDVRPHIITRRYAEYYTAISGLNESFPDKRVDEMLESLSAEVKKCITRMSSIFQDPKSKLIFLINNYDMLLSILSSNSKPDNDSDAVYRFEQALNAVESEYILLSIHPMLSLLEEITTEIQNDRIPSDERVLNAILKFKGSWKNEIDRLNEDNRRSFQNFHCGSRLLQSALTKLVEVYAAFFKAVSGAPLQKARAEMTNVQKFMVEVKEKRPQL</sequence>
<dbReference type="InterPro" id="IPR016159">
    <property type="entry name" value="Cullin_repeat-like_dom_sf"/>
</dbReference>
<comment type="similarity">
    <text evidence="2">Belongs to the VPS52 family.</text>
</comment>
<evidence type="ECO:0000256" key="4">
    <source>
        <dbReference type="ARBA" id="ARBA00022448"/>
    </source>
</evidence>